<gene>
    <name evidence="2" type="ORF">J5V48_09010</name>
</gene>
<sequence>MNLTDAQVEQFSEKWREVFFYFIPKDRNFENDMFTILNHLPDNLDFDLLIRACDRAIVTEEFYPKLKTLFSIMEDIHAQDIEEEYHRQEREAREREERELQEHRARIAAMSPEEKQRLKDETRKLIQELQANLTKSTLDLTVKTDMDC</sequence>
<name>A0ABS7DIB9_9GAMM</name>
<keyword evidence="3" id="KW-1185">Reference proteome</keyword>
<feature type="compositionally biased region" description="Basic and acidic residues" evidence="1">
    <location>
        <begin position="84"/>
        <end position="105"/>
    </location>
</feature>
<evidence type="ECO:0000313" key="3">
    <source>
        <dbReference type="Proteomes" id="UP000731465"/>
    </source>
</evidence>
<organism evidence="2 3">
    <name type="scientific">Succinivibrio faecicola</name>
    <dbReference type="NCBI Taxonomy" id="2820300"/>
    <lineage>
        <taxon>Bacteria</taxon>
        <taxon>Pseudomonadati</taxon>
        <taxon>Pseudomonadota</taxon>
        <taxon>Gammaproteobacteria</taxon>
        <taxon>Aeromonadales</taxon>
        <taxon>Succinivibrionaceae</taxon>
        <taxon>Succinivibrio</taxon>
    </lineage>
</organism>
<comment type="caution">
    <text evidence="2">The sequence shown here is derived from an EMBL/GenBank/DDBJ whole genome shotgun (WGS) entry which is preliminary data.</text>
</comment>
<dbReference type="Proteomes" id="UP000731465">
    <property type="component" value="Unassembled WGS sequence"/>
</dbReference>
<protein>
    <submittedName>
        <fullName evidence="2">Uncharacterized protein</fullName>
    </submittedName>
</protein>
<dbReference type="RefSeq" id="WP_219938256.1">
    <property type="nucleotide sequence ID" value="NZ_JAGFNY010000044.1"/>
</dbReference>
<accession>A0ABS7DIB9</accession>
<evidence type="ECO:0000256" key="1">
    <source>
        <dbReference type="SAM" id="MobiDB-lite"/>
    </source>
</evidence>
<reference evidence="2 3" key="1">
    <citation type="submission" date="2021-03" db="EMBL/GenBank/DDBJ databases">
        <title>Succinivibrio sp. nov. isolated from feces of cow.</title>
        <authorList>
            <person name="Choi J.-Y."/>
        </authorList>
    </citation>
    <scope>NUCLEOTIDE SEQUENCE [LARGE SCALE GENOMIC DNA]</scope>
    <source>
        <strain evidence="2 3">AGMB01872</strain>
    </source>
</reference>
<dbReference type="EMBL" id="JAGFNY010000044">
    <property type="protein sequence ID" value="MBW7571032.1"/>
    <property type="molecule type" value="Genomic_DNA"/>
</dbReference>
<feature type="region of interest" description="Disordered" evidence="1">
    <location>
        <begin position="84"/>
        <end position="118"/>
    </location>
</feature>
<proteinExistence type="predicted"/>
<evidence type="ECO:0000313" key="2">
    <source>
        <dbReference type="EMBL" id="MBW7571032.1"/>
    </source>
</evidence>